<organism evidence="1 2">
    <name type="scientific">Plasmopara halstedii</name>
    <name type="common">Downy mildew of sunflower</name>
    <dbReference type="NCBI Taxonomy" id="4781"/>
    <lineage>
        <taxon>Eukaryota</taxon>
        <taxon>Sar</taxon>
        <taxon>Stramenopiles</taxon>
        <taxon>Oomycota</taxon>
        <taxon>Peronosporomycetes</taxon>
        <taxon>Peronosporales</taxon>
        <taxon>Peronosporaceae</taxon>
        <taxon>Plasmopara</taxon>
    </lineage>
</organism>
<dbReference type="RefSeq" id="XP_024577814.1">
    <property type="nucleotide sequence ID" value="XM_024727215.1"/>
</dbReference>
<reference evidence="2" key="1">
    <citation type="submission" date="2014-09" db="EMBL/GenBank/DDBJ databases">
        <authorList>
            <person name="Sharma Rahul"/>
            <person name="Thines Marco"/>
        </authorList>
    </citation>
    <scope>NUCLEOTIDE SEQUENCE [LARGE SCALE GENOMIC DNA]</scope>
</reference>
<proteinExistence type="predicted"/>
<dbReference type="EMBL" id="CCYD01000553">
    <property type="protein sequence ID" value="CEG41445.1"/>
    <property type="molecule type" value="Genomic_DNA"/>
</dbReference>
<name>A0A0P1AK05_PLAHL</name>
<dbReference type="Proteomes" id="UP000054928">
    <property type="component" value="Unassembled WGS sequence"/>
</dbReference>
<evidence type="ECO:0000313" key="1">
    <source>
        <dbReference type="EMBL" id="CEG41445.1"/>
    </source>
</evidence>
<keyword evidence="2" id="KW-1185">Reference proteome</keyword>
<dbReference type="GeneID" id="36406847"/>
<dbReference type="OrthoDB" id="114296at2759"/>
<sequence length="426" mass="48386">MSFNEMEHEADFCLSTSTSQWVAPPAISWTREEISMIQEMFLSDEKGIRIREISISDSKQSETESPLAVSVDQSTNATSMLLSPIDADNALLRNSTMSEKDDMANYFVDRILPVNSEVSVPSSVSISSNGRSIEHMLSKLRAKVEDLSHIYYSRCSKYSGGDERNTKKVKLSFAIKRLKRVIQGLSMENDRLKRYTKSSHCEISRLHSRCSWLEIKQLSQYISKATCAAAVKDGIDLALNYVMNGRVLMDRHDELGWDYKSFLTQHGAFSFKLKKDYPKEVNMHGVIKKTLAIVTDSENVSRVKHSFIRVQQVTKLDQDVVIVYDMPNYSAPRMDRVVAVLFRAETPTGFLLGLRSLNVDNHSDTERRMDCTVWQRYNRKQDGGFSVTAGGVMTLPSRAGVNLMAVEVYCLHWRWESSVIGTQWAI</sequence>
<dbReference type="OMA" id="LYYSRCM"/>
<dbReference type="AlphaFoldDB" id="A0A0P1AK05"/>
<evidence type="ECO:0000313" key="2">
    <source>
        <dbReference type="Proteomes" id="UP000054928"/>
    </source>
</evidence>
<protein>
    <submittedName>
        <fullName evidence="1">Uncharacterized protein</fullName>
    </submittedName>
</protein>
<accession>A0A0P1AK05</accession>